<sequence>MLIRLNMYVLTVSYKRKYFTTKEGQLIKVWNQDANKAEYVRPHGL</sequence>
<dbReference type="EMBL" id="JH597761">
    <property type="protein sequence ID" value="EHP69812.1"/>
    <property type="molecule type" value="Genomic_DNA"/>
</dbReference>
<gene>
    <name evidence="1" type="ORF">MetMK1DRAFT_00003140</name>
</gene>
<reference evidence="1 2" key="1">
    <citation type="submission" date="2012-01" db="EMBL/GenBank/DDBJ databases">
        <title>Improved High-Quality Draft sequence of Metallosphaera yellowstonensis MK1.</title>
        <authorList>
            <consortium name="US DOE Joint Genome Institute"/>
            <person name="Lucas S."/>
            <person name="Han J."/>
            <person name="Cheng J.-F."/>
            <person name="Goodwin L."/>
            <person name="Pitluck S."/>
            <person name="Peters L."/>
            <person name="Teshima H."/>
            <person name="Detter J.C."/>
            <person name="Han C."/>
            <person name="Tapia R."/>
            <person name="Land M."/>
            <person name="Hauser L."/>
            <person name="Kyrpides N."/>
            <person name="Kozubal M."/>
            <person name="Macur R.E."/>
            <person name="Jay Z."/>
            <person name="Inskeep W."/>
            <person name="Woyke T."/>
        </authorList>
    </citation>
    <scope>NUCLEOTIDE SEQUENCE [LARGE SCALE GENOMIC DNA]</scope>
    <source>
        <strain evidence="1 2">MK1</strain>
    </source>
</reference>
<dbReference type="Proteomes" id="UP000003980">
    <property type="component" value="Unassembled WGS sequence"/>
</dbReference>
<protein>
    <submittedName>
        <fullName evidence="1">Uncharacterized protein</fullName>
    </submittedName>
</protein>
<name>H2C4E7_9CREN</name>
<organism evidence="1 2">
    <name type="scientific">Metallosphaera yellowstonensis MK1</name>
    <dbReference type="NCBI Taxonomy" id="671065"/>
    <lineage>
        <taxon>Archaea</taxon>
        <taxon>Thermoproteota</taxon>
        <taxon>Thermoprotei</taxon>
        <taxon>Sulfolobales</taxon>
        <taxon>Sulfolobaceae</taxon>
        <taxon>Metallosphaera</taxon>
    </lineage>
</organism>
<keyword evidence="2" id="KW-1185">Reference proteome</keyword>
<dbReference type="HOGENOM" id="CLU_3194577_0_0_2"/>
<evidence type="ECO:0000313" key="2">
    <source>
        <dbReference type="Proteomes" id="UP000003980"/>
    </source>
</evidence>
<dbReference type="RefSeq" id="WP_009069960.1">
    <property type="nucleotide sequence ID" value="NZ_JH597761.1"/>
</dbReference>
<evidence type="ECO:0000313" key="1">
    <source>
        <dbReference type="EMBL" id="EHP69812.1"/>
    </source>
</evidence>
<dbReference type="AlphaFoldDB" id="H2C4E7"/>
<proteinExistence type="predicted"/>
<accession>H2C4E7</accession>